<keyword evidence="4" id="KW-0804">Transcription</keyword>
<dbReference type="SUPFAM" id="SSF52172">
    <property type="entry name" value="CheY-like"/>
    <property type="match status" value="1"/>
</dbReference>
<protein>
    <submittedName>
        <fullName evidence="8">DNA-binding response regulator</fullName>
    </submittedName>
</protein>
<name>A0A2G3PMH4_WILMA</name>
<dbReference type="Pfam" id="PF00072">
    <property type="entry name" value="Response_reg"/>
    <property type="match status" value="1"/>
</dbReference>
<feature type="domain" description="Response regulatory" evidence="7">
    <location>
        <begin position="8"/>
        <end position="124"/>
    </location>
</feature>
<keyword evidence="3 8" id="KW-0238">DNA-binding</keyword>
<dbReference type="SUPFAM" id="SSF46894">
    <property type="entry name" value="C-terminal effector domain of the bipartite response regulators"/>
    <property type="match status" value="1"/>
</dbReference>
<dbReference type="EMBL" id="PEBD01000008">
    <property type="protein sequence ID" value="PHV67028.1"/>
    <property type="molecule type" value="Genomic_DNA"/>
</dbReference>
<evidence type="ECO:0000256" key="5">
    <source>
        <dbReference type="PROSITE-ProRule" id="PRU00169"/>
    </source>
</evidence>
<evidence type="ECO:0000259" key="6">
    <source>
        <dbReference type="PROSITE" id="PS50043"/>
    </source>
</evidence>
<dbReference type="SMART" id="SM00448">
    <property type="entry name" value="REC"/>
    <property type="match status" value="1"/>
</dbReference>
<accession>A0A2G3PMH4</accession>
<dbReference type="CDD" id="cd17535">
    <property type="entry name" value="REC_NarL-like"/>
    <property type="match status" value="1"/>
</dbReference>
<gene>
    <name evidence="8" type="ORF">CSW57_12450</name>
</gene>
<dbReference type="PROSITE" id="PS50110">
    <property type="entry name" value="RESPONSE_REGULATORY"/>
    <property type="match status" value="1"/>
</dbReference>
<dbReference type="InterPro" id="IPR058245">
    <property type="entry name" value="NreC/VraR/RcsB-like_REC"/>
</dbReference>
<comment type="caution">
    <text evidence="8">The sequence shown here is derived from an EMBL/GenBank/DDBJ whole genome shotgun (WGS) entry which is preliminary data.</text>
</comment>
<evidence type="ECO:0000256" key="1">
    <source>
        <dbReference type="ARBA" id="ARBA00022553"/>
    </source>
</evidence>
<keyword evidence="2" id="KW-0805">Transcription regulation</keyword>
<evidence type="ECO:0000259" key="7">
    <source>
        <dbReference type="PROSITE" id="PS50110"/>
    </source>
</evidence>
<dbReference type="PROSITE" id="PS00622">
    <property type="entry name" value="HTH_LUXR_1"/>
    <property type="match status" value="1"/>
</dbReference>
<dbReference type="CDD" id="cd06170">
    <property type="entry name" value="LuxR_C_like"/>
    <property type="match status" value="1"/>
</dbReference>
<dbReference type="Gene3D" id="3.40.50.2300">
    <property type="match status" value="1"/>
</dbReference>
<dbReference type="PANTHER" id="PTHR43214">
    <property type="entry name" value="TWO-COMPONENT RESPONSE REGULATOR"/>
    <property type="match status" value="1"/>
</dbReference>
<dbReference type="InterPro" id="IPR000792">
    <property type="entry name" value="Tscrpt_reg_LuxR_C"/>
</dbReference>
<dbReference type="PANTHER" id="PTHR43214:SF24">
    <property type="entry name" value="TRANSCRIPTIONAL REGULATORY PROTEIN NARL-RELATED"/>
    <property type="match status" value="1"/>
</dbReference>
<dbReference type="PRINTS" id="PR00038">
    <property type="entry name" value="HTHLUXR"/>
</dbReference>
<dbReference type="AlphaFoldDB" id="A0A2G3PMH4"/>
<dbReference type="InterPro" id="IPR039420">
    <property type="entry name" value="WalR-like"/>
</dbReference>
<feature type="modified residue" description="4-aspartylphosphate" evidence="5">
    <location>
        <position position="59"/>
    </location>
</feature>
<evidence type="ECO:0000256" key="2">
    <source>
        <dbReference type="ARBA" id="ARBA00023015"/>
    </source>
</evidence>
<dbReference type="SMART" id="SM00421">
    <property type="entry name" value="HTH_LUXR"/>
    <property type="match status" value="1"/>
</dbReference>
<dbReference type="InterPro" id="IPR011006">
    <property type="entry name" value="CheY-like_superfamily"/>
</dbReference>
<dbReference type="Proteomes" id="UP000225108">
    <property type="component" value="Unassembled WGS sequence"/>
</dbReference>
<dbReference type="GO" id="GO:0000160">
    <property type="term" value="P:phosphorelay signal transduction system"/>
    <property type="evidence" value="ECO:0007669"/>
    <property type="project" value="InterPro"/>
</dbReference>
<proteinExistence type="predicted"/>
<feature type="domain" description="HTH luxR-type" evidence="6">
    <location>
        <begin position="149"/>
        <end position="214"/>
    </location>
</feature>
<evidence type="ECO:0000256" key="4">
    <source>
        <dbReference type="ARBA" id="ARBA00023163"/>
    </source>
</evidence>
<dbReference type="InterPro" id="IPR001789">
    <property type="entry name" value="Sig_transdc_resp-reg_receiver"/>
</dbReference>
<dbReference type="GO" id="GO:0006355">
    <property type="term" value="P:regulation of DNA-templated transcription"/>
    <property type="evidence" value="ECO:0007669"/>
    <property type="project" value="InterPro"/>
</dbReference>
<dbReference type="GO" id="GO:0003677">
    <property type="term" value="F:DNA binding"/>
    <property type="evidence" value="ECO:0007669"/>
    <property type="project" value="UniProtKB-KW"/>
</dbReference>
<dbReference type="Pfam" id="PF00196">
    <property type="entry name" value="GerE"/>
    <property type="match status" value="1"/>
</dbReference>
<evidence type="ECO:0000256" key="3">
    <source>
        <dbReference type="ARBA" id="ARBA00023125"/>
    </source>
</evidence>
<dbReference type="PROSITE" id="PS50043">
    <property type="entry name" value="HTH_LUXR_2"/>
    <property type="match status" value="1"/>
</dbReference>
<evidence type="ECO:0000313" key="9">
    <source>
        <dbReference type="Proteomes" id="UP000225108"/>
    </source>
</evidence>
<reference evidence="8 9" key="1">
    <citation type="submission" date="2017-10" db="EMBL/GenBank/DDBJ databases">
        <title>The draft genome sequence of Williamsia sp. BULT 1.1 isolated from the semi-arid grassland soils from South Africa.</title>
        <authorList>
            <person name="Kabwe M.H."/>
            <person name="Govender N."/>
            <person name="Mutseka Lunga P."/>
            <person name="Vikram S."/>
            <person name="Makhalanyane T.P."/>
        </authorList>
    </citation>
    <scope>NUCLEOTIDE SEQUENCE [LARGE SCALE GENOMIC DNA]</scope>
    <source>
        <strain evidence="8 9">BULT 1.1</strain>
    </source>
</reference>
<dbReference type="RefSeq" id="WP_099383024.1">
    <property type="nucleotide sequence ID" value="NZ_PEBD01000008.1"/>
</dbReference>
<sequence length="217" mass="22978">MTTAALITVLIADDDPFVRRGVTDIFAATDDIVVVADVEDGDQVPAAVQARRPHVVLMDLKMRRVGGLVATRELMKMPNPPRVIAMTAMDVDDLVVQAVSAGAHSFLSKDEAPETFQQSVRAVAAGNTLFSADSLRRIVESGPPENSASPTDLAILSSREREVLRALAGGASNATIASALFLSETTVKTHISSVFNKLGTRNRVEAALVAFRAGLVA</sequence>
<keyword evidence="1 5" id="KW-0597">Phosphoprotein</keyword>
<organism evidence="8 9">
    <name type="scientific">Williamsia marianensis</name>
    <dbReference type="NCBI Taxonomy" id="85044"/>
    <lineage>
        <taxon>Bacteria</taxon>
        <taxon>Bacillati</taxon>
        <taxon>Actinomycetota</taxon>
        <taxon>Actinomycetes</taxon>
        <taxon>Mycobacteriales</taxon>
        <taxon>Nocardiaceae</taxon>
        <taxon>Williamsia</taxon>
    </lineage>
</organism>
<evidence type="ECO:0000313" key="8">
    <source>
        <dbReference type="EMBL" id="PHV67028.1"/>
    </source>
</evidence>
<dbReference type="InterPro" id="IPR016032">
    <property type="entry name" value="Sig_transdc_resp-reg_C-effctor"/>
</dbReference>